<dbReference type="EMBL" id="JOKH01000001">
    <property type="protein sequence ID" value="KEQ19557.1"/>
    <property type="molecule type" value="Genomic_DNA"/>
</dbReference>
<feature type="domain" description="EamA" evidence="6">
    <location>
        <begin position="9"/>
        <end position="139"/>
    </location>
</feature>
<dbReference type="RefSeq" id="WP_034834325.1">
    <property type="nucleotide sequence ID" value="NZ_JOKH01000001.1"/>
</dbReference>
<dbReference type="SUPFAM" id="SSF103481">
    <property type="entry name" value="Multidrug resistance efflux transporter EmrE"/>
    <property type="match status" value="2"/>
</dbReference>
<accession>A0A081NM84</accession>
<dbReference type="Proteomes" id="UP000028073">
    <property type="component" value="Unassembled WGS sequence"/>
</dbReference>
<dbReference type="OrthoDB" id="20414at2"/>
<feature type="transmembrane region" description="Helical" evidence="5">
    <location>
        <begin position="213"/>
        <end position="234"/>
    </location>
</feature>
<dbReference type="eggNOG" id="COG0697">
    <property type="taxonomic scope" value="Bacteria"/>
</dbReference>
<dbReference type="Pfam" id="PF00892">
    <property type="entry name" value="EamA"/>
    <property type="match status" value="2"/>
</dbReference>
<feature type="transmembrane region" description="Helical" evidence="5">
    <location>
        <begin position="246"/>
        <end position="267"/>
    </location>
</feature>
<feature type="transmembrane region" description="Helical" evidence="5">
    <location>
        <begin position="122"/>
        <end position="139"/>
    </location>
</feature>
<evidence type="ECO:0000256" key="1">
    <source>
        <dbReference type="ARBA" id="ARBA00004141"/>
    </source>
</evidence>
<proteinExistence type="predicted"/>
<keyword evidence="3 5" id="KW-1133">Transmembrane helix</keyword>
<feature type="transmembrane region" description="Helical" evidence="5">
    <location>
        <begin position="273"/>
        <end position="293"/>
    </location>
</feature>
<dbReference type="InterPro" id="IPR000620">
    <property type="entry name" value="EamA_dom"/>
</dbReference>
<dbReference type="PANTHER" id="PTHR32322">
    <property type="entry name" value="INNER MEMBRANE TRANSPORTER"/>
    <property type="match status" value="1"/>
</dbReference>
<feature type="transmembrane region" description="Helical" evidence="5">
    <location>
        <begin position="67"/>
        <end position="88"/>
    </location>
</feature>
<comment type="caution">
    <text evidence="7">The sequence shown here is derived from an EMBL/GenBank/DDBJ whole genome shotgun (WGS) entry which is preliminary data.</text>
</comment>
<sequence>MNTKTQVSLLFITVCFIWGTTWLAMELAVATIPPITATGIRFAVAAPLIILLARMKGVTIWFPKGKGLEFILISLFYFAIPFTLMIFGEQFISSGLASIIFANMPVAVLILSVFLQKQKVAIHQLLGLVIALGSLITIIGNEMSVNSHGSLIGVAALVVAVLMHALIYTNVQTRCQGIHVLTYNALPCLVAAVFLMITGYFMETPDLSSFSVLSLSAVIYLGSIAGIGGIMAYFQLNKLASPFQASICFLIFPVIALCLDSLLNGRMLSHESLFLTLFLMLGVLLTKLPEGTFRNKLSFKRS</sequence>
<feature type="transmembrane region" description="Helical" evidence="5">
    <location>
        <begin position="31"/>
        <end position="55"/>
    </location>
</feature>
<feature type="transmembrane region" description="Helical" evidence="5">
    <location>
        <begin position="151"/>
        <end position="169"/>
    </location>
</feature>
<keyword evidence="2 5" id="KW-0812">Transmembrane</keyword>
<keyword evidence="4 5" id="KW-0472">Membrane</keyword>
<evidence type="ECO:0000256" key="5">
    <source>
        <dbReference type="SAM" id="Phobius"/>
    </source>
</evidence>
<evidence type="ECO:0000256" key="3">
    <source>
        <dbReference type="ARBA" id="ARBA00022989"/>
    </source>
</evidence>
<dbReference type="PANTHER" id="PTHR32322:SF14">
    <property type="entry name" value="PROTEIN PAGO"/>
    <property type="match status" value="1"/>
</dbReference>
<dbReference type="GO" id="GO:0016020">
    <property type="term" value="C:membrane"/>
    <property type="evidence" value="ECO:0007669"/>
    <property type="project" value="UniProtKB-SubCell"/>
</dbReference>
<evidence type="ECO:0000256" key="2">
    <source>
        <dbReference type="ARBA" id="ARBA00022692"/>
    </source>
</evidence>
<evidence type="ECO:0000256" key="4">
    <source>
        <dbReference type="ARBA" id="ARBA00023136"/>
    </source>
</evidence>
<feature type="transmembrane region" description="Helical" evidence="5">
    <location>
        <begin position="94"/>
        <end position="115"/>
    </location>
</feature>
<gene>
    <name evidence="7" type="ORF">GZ78_06525</name>
</gene>
<keyword evidence="8" id="KW-1185">Reference proteome</keyword>
<feature type="transmembrane region" description="Helical" evidence="5">
    <location>
        <begin position="7"/>
        <end position="25"/>
    </location>
</feature>
<dbReference type="InterPro" id="IPR050638">
    <property type="entry name" value="AA-Vitamin_Transporters"/>
</dbReference>
<dbReference type="InterPro" id="IPR037185">
    <property type="entry name" value="EmrE-like"/>
</dbReference>
<evidence type="ECO:0000313" key="8">
    <source>
        <dbReference type="Proteomes" id="UP000028073"/>
    </source>
</evidence>
<dbReference type="STRING" id="1137799.GZ78_06525"/>
<comment type="subcellular location">
    <subcellularLocation>
        <location evidence="1">Membrane</location>
        <topology evidence="1">Multi-pass membrane protein</topology>
    </subcellularLocation>
</comment>
<dbReference type="AlphaFoldDB" id="A0A081NM84"/>
<name>A0A081NM84_9GAMM</name>
<organism evidence="7 8">
    <name type="scientific">Endozoicomonas numazuensis</name>
    <dbReference type="NCBI Taxonomy" id="1137799"/>
    <lineage>
        <taxon>Bacteria</taxon>
        <taxon>Pseudomonadati</taxon>
        <taxon>Pseudomonadota</taxon>
        <taxon>Gammaproteobacteria</taxon>
        <taxon>Oceanospirillales</taxon>
        <taxon>Endozoicomonadaceae</taxon>
        <taxon>Endozoicomonas</taxon>
    </lineage>
</organism>
<feature type="transmembrane region" description="Helical" evidence="5">
    <location>
        <begin position="181"/>
        <end position="201"/>
    </location>
</feature>
<evidence type="ECO:0000259" key="6">
    <source>
        <dbReference type="Pfam" id="PF00892"/>
    </source>
</evidence>
<feature type="domain" description="EamA" evidence="6">
    <location>
        <begin position="152"/>
        <end position="286"/>
    </location>
</feature>
<protein>
    <submittedName>
        <fullName evidence="7">Multidrug DMT transporter permease</fullName>
    </submittedName>
</protein>
<reference evidence="7 8" key="1">
    <citation type="submission" date="2014-06" db="EMBL/GenBank/DDBJ databases">
        <title>Whole Genome Sequences of Three Symbiotic Endozoicomonas Bacteria.</title>
        <authorList>
            <person name="Neave M.J."/>
            <person name="Apprill A."/>
            <person name="Voolstra C.R."/>
        </authorList>
    </citation>
    <scope>NUCLEOTIDE SEQUENCE [LARGE SCALE GENOMIC DNA]</scope>
    <source>
        <strain evidence="7 8">DSM 25634</strain>
    </source>
</reference>
<evidence type="ECO:0000313" key="7">
    <source>
        <dbReference type="EMBL" id="KEQ19557.1"/>
    </source>
</evidence>